<name>A0A9P1NR53_9PROT</name>
<evidence type="ECO:0000313" key="2">
    <source>
        <dbReference type="Proteomes" id="UP000007319"/>
    </source>
</evidence>
<dbReference type="RefSeq" id="WP_014199157.1">
    <property type="nucleotide sequence ID" value="NC_016595.1"/>
</dbReference>
<dbReference type="AlphaFoldDB" id="A0A9P1NR53"/>
<keyword evidence="1" id="KW-0614">Plasmid</keyword>
<geneLocation type="plasmid" evidence="1 2">
    <name>AZOBR_p3</name>
</geneLocation>
<organism evidence="1 2">
    <name type="scientific">Azospirillum baldaniorum</name>
    <dbReference type="NCBI Taxonomy" id="1064539"/>
    <lineage>
        <taxon>Bacteria</taxon>
        <taxon>Pseudomonadati</taxon>
        <taxon>Pseudomonadota</taxon>
        <taxon>Alphaproteobacteria</taxon>
        <taxon>Rhodospirillales</taxon>
        <taxon>Azospirillaceae</taxon>
        <taxon>Azospirillum</taxon>
    </lineage>
</organism>
<proteinExistence type="predicted"/>
<dbReference type="Proteomes" id="UP000007319">
    <property type="component" value="Plasmid AZOBR_p3"/>
</dbReference>
<accession>A0A9P1NR53</accession>
<keyword evidence="2" id="KW-1185">Reference proteome</keyword>
<gene>
    <name evidence="1" type="ORF">AZOBR_p330038</name>
</gene>
<reference evidence="1 2" key="1">
    <citation type="journal article" date="2011" name="PLoS Genet.">
        <title>Azospirillum genomes reveal transition of bacteria from aquatic to terrestrial environments.</title>
        <authorList>
            <person name="Wisniewski-Dye F."/>
            <person name="Borziak K."/>
            <person name="Khalsa-Moyers G."/>
            <person name="Alexandre G."/>
            <person name="Sukharnikov L.O."/>
            <person name="Wuichet K."/>
            <person name="Hurst G.B."/>
            <person name="McDonald W.H."/>
            <person name="Robertson J.S."/>
            <person name="Barbe V."/>
            <person name="Calteau A."/>
            <person name="Rouy Z."/>
            <person name="Mangenot S."/>
            <person name="Prigent-Combaret C."/>
            <person name="Normand P."/>
            <person name="Boyer M."/>
            <person name="Siguier P."/>
            <person name="Dessaux Y."/>
            <person name="Elmerich C."/>
            <person name="Condemine G."/>
            <person name="Krishnen G."/>
            <person name="Kennedy I."/>
            <person name="Paterson A.H."/>
            <person name="Gonzalez V."/>
            <person name="Mavingui P."/>
            <person name="Zhulin I.B."/>
        </authorList>
    </citation>
    <scope>NUCLEOTIDE SEQUENCE [LARGE SCALE GENOMIC DNA]</scope>
    <source>
        <strain evidence="1 2">Sp245</strain>
    </source>
</reference>
<sequence>MTDETQGPEPMDEAAAPSVARVSPYHAVTGRILGVWTMPTSLLGTQHDPFYPEEVDGTTHYIDVSTGQLLERPPLDLQVSKTELVADGEDFVAVTGVPVGCPVITPAGRFIVDDGVLEFATVHEGPHRLFFDAFPERQGEVIVHAR</sequence>
<dbReference type="KEGG" id="abs:AZOBR_p330038"/>
<evidence type="ECO:0000313" key="1">
    <source>
        <dbReference type="EMBL" id="CCD02637.1"/>
    </source>
</evidence>
<protein>
    <submittedName>
        <fullName evidence="1">Uncharacterized protein</fullName>
    </submittedName>
</protein>
<dbReference type="EMBL" id="HE577330">
    <property type="protein sequence ID" value="CCD02637.1"/>
    <property type="molecule type" value="Genomic_DNA"/>
</dbReference>